<sequence>MQLPGVGWFLGPSPRALVRTKRQAGLWLACAKDNDPAVVINEWNEPRLAECSYIWGLQGNPPLPPGEYEQARVLLLEGAPGVPNLRAALTVDAAVAAWLGCPQQAGVASTVTIMSCGANTEVGMVNLFELVG</sequence>
<dbReference type="EMBL" id="JALJOR010000011">
    <property type="protein sequence ID" value="KAK9809258.1"/>
    <property type="molecule type" value="Genomic_DNA"/>
</dbReference>
<name>A0AAW1PMF9_9CHLO</name>
<comment type="caution">
    <text evidence="1">The sequence shown here is derived from an EMBL/GenBank/DDBJ whole genome shotgun (WGS) entry which is preliminary data.</text>
</comment>
<organism evidence="1 2">
    <name type="scientific">[Myrmecia] bisecta</name>
    <dbReference type="NCBI Taxonomy" id="41462"/>
    <lineage>
        <taxon>Eukaryota</taxon>
        <taxon>Viridiplantae</taxon>
        <taxon>Chlorophyta</taxon>
        <taxon>core chlorophytes</taxon>
        <taxon>Trebouxiophyceae</taxon>
        <taxon>Trebouxiales</taxon>
        <taxon>Trebouxiaceae</taxon>
        <taxon>Myrmecia</taxon>
    </lineage>
</organism>
<proteinExistence type="predicted"/>
<dbReference type="Proteomes" id="UP001489004">
    <property type="component" value="Unassembled WGS sequence"/>
</dbReference>
<evidence type="ECO:0000313" key="1">
    <source>
        <dbReference type="EMBL" id="KAK9809258.1"/>
    </source>
</evidence>
<protein>
    <submittedName>
        <fullName evidence="1">Uncharacterized protein</fullName>
    </submittedName>
</protein>
<dbReference type="AlphaFoldDB" id="A0AAW1PMF9"/>
<gene>
    <name evidence="1" type="ORF">WJX72_012268</name>
</gene>
<accession>A0AAW1PMF9</accession>
<reference evidence="1 2" key="1">
    <citation type="journal article" date="2024" name="Nat. Commun.">
        <title>Phylogenomics reveals the evolutionary origins of lichenization in chlorophyte algae.</title>
        <authorList>
            <person name="Puginier C."/>
            <person name="Libourel C."/>
            <person name="Otte J."/>
            <person name="Skaloud P."/>
            <person name="Haon M."/>
            <person name="Grisel S."/>
            <person name="Petersen M."/>
            <person name="Berrin J.G."/>
            <person name="Delaux P.M."/>
            <person name="Dal Grande F."/>
            <person name="Keller J."/>
        </authorList>
    </citation>
    <scope>NUCLEOTIDE SEQUENCE [LARGE SCALE GENOMIC DNA]</scope>
    <source>
        <strain evidence="1 2">SAG 2043</strain>
    </source>
</reference>
<evidence type="ECO:0000313" key="2">
    <source>
        <dbReference type="Proteomes" id="UP001489004"/>
    </source>
</evidence>
<keyword evidence="2" id="KW-1185">Reference proteome</keyword>